<gene>
    <name evidence="1" type="ORF">IU449_28540</name>
</gene>
<sequence>MPDWNAMHIYPWGCAPAHLRTRRQLAAAGLRPNGQDIAARLERPRRRGRAPLVAYLYDIDRAVPKRTPTPAQLAALAKATRERQLRAAERRGINRAALLTDTDPGPAWAA</sequence>
<proteinExistence type="predicted"/>
<protein>
    <recommendedName>
        <fullName evidence="3">Replication initiation protein</fullName>
    </recommendedName>
</protein>
<dbReference type="RefSeq" id="WP_195005283.1">
    <property type="nucleotide sequence ID" value="NZ_JADLQN010000017.1"/>
</dbReference>
<name>A0ABS0DIZ9_9NOCA</name>
<dbReference type="NCBIfam" id="NF041638">
    <property type="entry name" value="QRL_CxxC_CxxC"/>
    <property type="match status" value="1"/>
</dbReference>
<dbReference type="Proteomes" id="UP000707731">
    <property type="component" value="Unassembled WGS sequence"/>
</dbReference>
<reference evidence="1 2" key="1">
    <citation type="submission" date="2020-10" db="EMBL/GenBank/DDBJ databases">
        <title>Identification of Nocardia species via Next-generation sequencing and recognition of intraspecies genetic diversity.</title>
        <authorList>
            <person name="Li P."/>
            <person name="Li P."/>
            <person name="Lu B."/>
        </authorList>
    </citation>
    <scope>NUCLEOTIDE SEQUENCE [LARGE SCALE GENOMIC DNA]</scope>
    <source>
        <strain evidence="1 2">BJ06-0143</strain>
    </source>
</reference>
<comment type="caution">
    <text evidence="1">The sequence shown here is derived from an EMBL/GenBank/DDBJ whole genome shotgun (WGS) entry which is preliminary data.</text>
</comment>
<dbReference type="EMBL" id="JADLQN010000017">
    <property type="protein sequence ID" value="MBF6358449.1"/>
    <property type="molecule type" value="Genomic_DNA"/>
</dbReference>
<evidence type="ECO:0000313" key="1">
    <source>
        <dbReference type="EMBL" id="MBF6358449.1"/>
    </source>
</evidence>
<keyword evidence="2" id="KW-1185">Reference proteome</keyword>
<evidence type="ECO:0008006" key="3">
    <source>
        <dbReference type="Google" id="ProtNLM"/>
    </source>
</evidence>
<dbReference type="InterPro" id="IPR048142">
    <property type="entry name" value="QRL_CxxC_CxxC"/>
</dbReference>
<organism evidence="1 2">
    <name type="scientific">Nocardia higoensis</name>
    <dbReference type="NCBI Taxonomy" id="228599"/>
    <lineage>
        <taxon>Bacteria</taxon>
        <taxon>Bacillati</taxon>
        <taxon>Actinomycetota</taxon>
        <taxon>Actinomycetes</taxon>
        <taxon>Mycobacteriales</taxon>
        <taxon>Nocardiaceae</taxon>
        <taxon>Nocardia</taxon>
    </lineage>
</organism>
<accession>A0ABS0DIZ9</accession>
<evidence type="ECO:0000313" key="2">
    <source>
        <dbReference type="Proteomes" id="UP000707731"/>
    </source>
</evidence>